<dbReference type="SUPFAM" id="SSF52980">
    <property type="entry name" value="Restriction endonuclease-like"/>
    <property type="match status" value="1"/>
</dbReference>
<comment type="caution">
    <text evidence="2">The sequence shown here is derived from an EMBL/GenBank/DDBJ whole genome shotgun (WGS) entry which is preliminary data.</text>
</comment>
<dbReference type="Pfam" id="PF05685">
    <property type="entry name" value="Uma2"/>
    <property type="match status" value="1"/>
</dbReference>
<sequence>MMVTELKNEIESEIIYPDSDGKPMADNTLQFRWITMIKANLDWLFSQDDNVFVAGDLLWYPLEGDNKKRLAPDVMVVFCRPKEERGSYQQWKEDNIAPQVVFEVLYSEPNAPY</sequence>
<gene>
    <name evidence="2" type="ORF">CWATWH0003_3070</name>
</gene>
<dbReference type="InterPro" id="IPR008538">
    <property type="entry name" value="Uma2"/>
</dbReference>
<dbReference type="InterPro" id="IPR011335">
    <property type="entry name" value="Restrct_endonuc-II-like"/>
</dbReference>
<dbReference type="Proteomes" id="UP000003477">
    <property type="component" value="Unassembled WGS sequence"/>
</dbReference>
<name>G5J6G8_CROWT</name>
<evidence type="ECO:0000259" key="1">
    <source>
        <dbReference type="Pfam" id="PF05685"/>
    </source>
</evidence>
<reference evidence="2 3" key="1">
    <citation type="journal article" date="2011" name="Front. Microbiol.">
        <title>Two Strains of Crocosphaera watsonii with Highly Conserved Genomes are Distinguished by Strain-Specific Features.</title>
        <authorList>
            <person name="Bench S.R."/>
            <person name="Ilikchyan I.N."/>
            <person name="Tripp H.J."/>
            <person name="Zehr J.P."/>
        </authorList>
    </citation>
    <scope>NUCLEOTIDE SEQUENCE [LARGE SCALE GENOMIC DNA]</scope>
    <source>
        <strain evidence="2 3">WH 0003</strain>
    </source>
</reference>
<evidence type="ECO:0000313" key="3">
    <source>
        <dbReference type="Proteomes" id="UP000003477"/>
    </source>
</evidence>
<accession>G5J6G8</accession>
<feature type="domain" description="Putative restriction endonuclease" evidence="1">
    <location>
        <begin position="41"/>
        <end position="107"/>
    </location>
</feature>
<dbReference type="PANTHER" id="PTHR33352:SF2">
    <property type="entry name" value="SLL0995 PROTEIN"/>
    <property type="match status" value="1"/>
</dbReference>
<protein>
    <recommendedName>
        <fullName evidence="1">Putative restriction endonuclease domain-containing protein</fullName>
    </recommendedName>
</protein>
<evidence type="ECO:0000313" key="2">
    <source>
        <dbReference type="EMBL" id="EHJ12228.1"/>
    </source>
</evidence>
<dbReference type="AlphaFoldDB" id="G5J6G8"/>
<organism evidence="2 3">
    <name type="scientific">Crocosphaera watsonii WH 0003</name>
    <dbReference type="NCBI Taxonomy" id="423471"/>
    <lineage>
        <taxon>Bacteria</taxon>
        <taxon>Bacillati</taxon>
        <taxon>Cyanobacteriota</taxon>
        <taxon>Cyanophyceae</taxon>
        <taxon>Oscillatoriophycideae</taxon>
        <taxon>Chroococcales</taxon>
        <taxon>Aphanothecaceae</taxon>
        <taxon>Crocosphaera</taxon>
    </lineage>
</organism>
<dbReference type="PATRIC" id="fig|423471.3.peg.2885"/>
<proteinExistence type="predicted"/>
<dbReference type="PANTHER" id="PTHR33352">
    <property type="entry name" value="SLR1095 PROTEIN"/>
    <property type="match status" value="1"/>
</dbReference>
<dbReference type="EMBL" id="AESD01000453">
    <property type="protein sequence ID" value="EHJ12228.1"/>
    <property type="molecule type" value="Genomic_DNA"/>
</dbReference>